<name>A0A1H0NJB6_SELRU</name>
<evidence type="ECO:0000256" key="1">
    <source>
        <dbReference type="SAM" id="Phobius"/>
    </source>
</evidence>
<evidence type="ECO:0000313" key="3">
    <source>
        <dbReference type="Proteomes" id="UP000182412"/>
    </source>
</evidence>
<accession>A0A1H0NJB6</accession>
<dbReference type="Proteomes" id="UP000182412">
    <property type="component" value="Unassembled WGS sequence"/>
</dbReference>
<organism evidence="2 3">
    <name type="scientific">Selenomonas ruminantium</name>
    <dbReference type="NCBI Taxonomy" id="971"/>
    <lineage>
        <taxon>Bacteria</taxon>
        <taxon>Bacillati</taxon>
        <taxon>Bacillota</taxon>
        <taxon>Negativicutes</taxon>
        <taxon>Selenomonadales</taxon>
        <taxon>Selenomonadaceae</taxon>
        <taxon>Selenomonas</taxon>
    </lineage>
</organism>
<protein>
    <submittedName>
        <fullName evidence="2">Uncharacterized protein</fullName>
    </submittedName>
</protein>
<gene>
    <name evidence="2" type="ORF">SAMN05216366_10397</name>
</gene>
<dbReference type="EMBL" id="FNJQ01000003">
    <property type="protein sequence ID" value="SDO92648.1"/>
    <property type="molecule type" value="Genomic_DNA"/>
</dbReference>
<sequence>MKMNQVREVGAVETAITNTTAGAILAAAVCPVIKEDPSVVVDVIAPVVTEVVLLGGILSWLIGDG</sequence>
<keyword evidence="1" id="KW-1133">Transmembrane helix</keyword>
<feature type="transmembrane region" description="Helical" evidence="1">
    <location>
        <begin position="43"/>
        <end position="63"/>
    </location>
</feature>
<evidence type="ECO:0000313" key="2">
    <source>
        <dbReference type="EMBL" id="SDO92648.1"/>
    </source>
</evidence>
<proteinExistence type="predicted"/>
<keyword evidence="1" id="KW-0472">Membrane</keyword>
<keyword evidence="1" id="KW-0812">Transmembrane</keyword>
<dbReference type="AlphaFoldDB" id="A0A1H0NJB6"/>
<reference evidence="2 3" key="1">
    <citation type="submission" date="2016-10" db="EMBL/GenBank/DDBJ databases">
        <authorList>
            <person name="de Groot N.N."/>
        </authorList>
    </citation>
    <scope>NUCLEOTIDE SEQUENCE [LARGE SCALE GENOMIC DNA]</scope>
    <source>
        <strain evidence="2 3">S137</strain>
    </source>
</reference>
<dbReference type="RefSeq" id="WP_143005252.1">
    <property type="nucleotide sequence ID" value="NZ_FNJQ01000003.1"/>
</dbReference>